<organism evidence="1 2">
    <name type="scientific">Streptomyces monticola</name>
    <dbReference type="NCBI Taxonomy" id="2666263"/>
    <lineage>
        <taxon>Bacteria</taxon>
        <taxon>Bacillati</taxon>
        <taxon>Actinomycetota</taxon>
        <taxon>Actinomycetes</taxon>
        <taxon>Kitasatosporales</taxon>
        <taxon>Streptomycetaceae</taxon>
        <taxon>Streptomyces</taxon>
    </lineage>
</organism>
<dbReference type="InterPro" id="IPR045728">
    <property type="entry name" value="DUF6082"/>
</dbReference>
<comment type="caution">
    <text evidence="1">The sequence shown here is derived from an EMBL/GenBank/DDBJ whole genome shotgun (WGS) entry which is preliminary data.</text>
</comment>
<accession>A0ABW2J9N8</accession>
<dbReference type="EMBL" id="JBHTCF010000001">
    <property type="protein sequence ID" value="MFC7302704.1"/>
    <property type="molecule type" value="Genomic_DNA"/>
</dbReference>
<dbReference type="Proteomes" id="UP001596523">
    <property type="component" value="Unassembled WGS sequence"/>
</dbReference>
<dbReference type="Pfam" id="PF19560">
    <property type="entry name" value="DUF6082"/>
    <property type="match status" value="1"/>
</dbReference>
<reference evidence="2" key="1">
    <citation type="journal article" date="2019" name="Int. J. Syst. Evol. Microbiol.">
        <title>The Global Catalogue of Microorganisms (GCM) 10K type strain sequencing project: providing services to taxonomists for standard genome sequencing and annotation.</title>
        <authorList>
            <consortium name="The Broad Institute Genomics Platform"/>
            <consortium name="The Broad Institute Genome Sequencing Center for Infectious Disease"/>
            <person name="Wu L."/>
            <person name="Ma J."/>
        </authorList>
    </citation>
    <scope>NUCLEOTIDE SEQUENCE [LARGE SCALE GENOMIC DNA]</scope>
    <source>
        <strain evidence="2">SYNS20</strain>
    </source>
</reference>
<protein>
    <submittedName>
        <fullName evidence="1">DUF6082 family protein</fullName>
    </submittedName>
</protein>
<keyword evidence="2" id="KW-1185">Reference proteome</keyword>
<gene>
    <name evidence="1" type="ORF">ACFQVC_00555</name>
</gene>
<evidence type="ECO:0000313" key="1">
    <source>
        <dbReference type="EMBL" id="MFC7302704.1"/>
    </source>
</evidence>
<dbReference type="RefSeq" id="WP_381825188.1">
    <property type="nucleotide sequence ID" value="NZ_JBHTCF010000001.1"/>
</dbReference>
<sequence length="180" mass="20491">MATQKYGTRRLGSAAFACATGALALLAARERRYTELRLRVEQLEHTDHCHRHADLTNQHRLQFDLLTTAMNDPDLAAVISTVEAEPTTRRQYLFANALYTNALHAFRIGIVSLEELYGHLRVICQNPVFREYWEATRHQRASLKEASDEAKVGRMVDGLIRDLDESDGDEWWVVGEPPAE</sequence>
<proteinExistence type="predicted"/>
<evidence type="ECO:0000313" key="2">
    <source>
        <dbReference type="Proteomes" id="UP001596523"/>
    </source>
</evidence>
<name>A0ABW2J9N8_9ACTN</name>